<proteinExistence type="predicted"/>
<evidence type="ECO:0000313" key="2">
    <source>
        <dbReference type="EMBL" id="KAK3785686.1"/>
    </source>
</evidence>
<protein>
    <submittedName>
        <fullName evidence="2">Uncharacterized protein</fullName>
    </submittedName>
</protein>
<accession>A0AAE1DWJ6</accession>
<reference evidence="2" key="1">
    <citation type="journal article" date="2023" name="G3 (Bethesda)">
        <title>A reference genome for the long-term kleptoplast-retaining sea slug Elysia crispata morphotype clarki.</title>
        <authorList>
            <person name="Eastman K.E."/>
            <person name="Pendleton A.L."/>
            <person name="Shaikh M.A."/>
            <person name="Suttiyut T."/>
            <person name="Ogas R."/>
            <person name="Tomko P."/>
            <person name="Gavelis G."/>
            <person name="Widhalm J.R."/>
            <person name="Wisecaver J.H."/>
        </authorList>
    </citation>
    <scope>NUCLEOTIDE SEQUENCE</scope>
    <source>
        <strain evidence="2">ECLA1</strain>
    </source>
</reference>
<dbReference type="AlphaFoldDB" id="A0AAE1DWJ6"/>
<gene>
    <name evidence="2" type="ORF">RRG08_018389</name>
</gene>
<evidence type="ECO:0000313" key="3">
    <source>
        <dbReference type="Proteomes" id="UP001283361"/>
    </source>
</evidence>
<evidence type="ECO:0000256" key="1">
    <source>
        <dbReference type="SAM" id="MobiDB-lite"/>
    </source>
</evidence>
<dbReference type="Proteomes" id="UP001283361">
    <property type="component" value="Unassembled WGS sequence"/>
</dbReference>
<sequence length="108" mass="11413">MYSSRPTCISFCSLNDKPGLKVPCTVRCVSCQLYITKPGLAGARGRGPRLASLCSTSRPNLTNSSPGISSLAATQSCWPREVRGQTDWGIMGGTSAPSSSFRLARNDG</sequence>
<organism evidence="2 3">
    <name type="scientific">Elysia crispata</name>
    <name type="common">lettuce slug</name>
    <dbReference type="NCBI Taxonomy" id="231223"/>
    <lineage>
        <taxon>Eukaryota</taxon>
        <taxon>Metazoa</taxon>
        <taxon>Spiralia</taxon>
        <taxon>Lophotrochozoa</taxon>
        <taxon>Mollusca</taxon>
        <taxon>Gastropoda</taxon>
        <taxon>Heterobranchia</taxon>
        <taxon>Euthyneura</taxon>
        <taxon>Panpulmonata</taxon>
        <taxon>Sacoglossa</taxon>
        <taxon>Placobranchoidea</taxon>
        <taxon>Plakobranchidae</taxon>
        <taxon>Elysia</taxon>
    </lineage>
</organism>
<comment type="caution">
    <text evidence="2">The sequence shown here is derived from an EMBL/GenBank/DDBJ whole genome shotgun (WGS) entry which is preliminary data.</text>
</comment>
<feature type="region of interest" description="Disordered" evidence="1">
    <location>
        <begin position="88"/>
        <end position="108"/>
    </location>
</feature>
<name>A0AAE1DWJ6_9GAST</name>
<dbReference type="EMBL" id="JAWDGP010002080">
    <property type="protein sequence ID" value="KAK3785686.1"/>
    <property type="molecule type" value="Genomic_DNA"/>
</dbReference>
<keyword evidence="3" id="KW-1185">Reference proteome</keyword>